<evidence type="ECO:0000313" key="1">
    <source>
        <dbReference type="EMBL" id="GAB18287.1"/>
    </source>
</evidence>
<name>H0QZN6_9ACTN</name>
<keyword evidence="2" id="KW-1185">Reference proteome</keyword>
<dbReference type="eggNOG" id="COG2318">
    <property type="taxonomic scope" value="Bacteria"/>
</dbReference>
<reference evidence="1 2" key="1">
    <citation type="submission" date="2011-12" db="EMBL/GenBank/DDBJ databases">
        <title>Whole genome shotgun sequence of Gordonia effusa NBRC 100432.</title>
        <authorList>
            <person name="Yoshida I."/>
            <person name="Takarada H."/>
            <person name="Hosoyama A."/>
            <person name="Tsuchikane K."/>
            <person name="Katsumata H."/>
            <person name="Yamazaki S."/>
            <person name="Fujita N."/>
        </authorList>
    </citation>
    <scope>NUCLEOTIDE SEQUENCE [LARGE SCALE GENOMIC DNA]</scope>
    <source>
        <strain evidence="1 2">NBRC 100432</strain>
    </source>
</reference>
<dbReference type="InterPro" id="IPR034660">
    <property type="entry name" value="DinB/YfiT-like"/>
</dbReference>
<evidence type="ECO:0008006" key="3">
    <source>
        <dbReference type="Google" id="ProtNLM"/>
    </source>
</evidence>
<dbReference type="Pfam" id="PF04978">
    <property type="entry name" value="MST"/>
    <property type="match status" value="1"/>
</dbReference>
<dbReference type="STRING" id="1077974.GOEFS_050_00650"/>
<sequence length="200" mass="21638">MYLPQRDDEATSIANYIDQQLDAIRAAAFGLTADQLRETPCRSDLSIGGLIKHTLDGMRGAIDRLSGADATPEISEAGIADYLAGFVVSAEESVDALLDDFDAARRTLRELVLTSEPGAETLAPPAPWSGIYDARPIRVRYFLNHLIEEYARHAGHADIIREQIDGMSVPALVMTLEGAPANQFFTPYVPPPATIGADRG</sequence>
<dbReference type="OrthoDB" id="4548523at2"/>
<organism evidence="1 2">
    <name type="scientific">Gordonia effusa NBRC 100432</name>
    <dbReference type="NCBI Taxonomy" id="1077974"/>
    <lineage>
        <taxon>Bacteria</taxon>
        <taxon>Bacillati</taxon>
        <taxon>Actinomycetota</taxon>
        <taxon>Actinomycetes</taxon>
        <taxon>Mycobacteriales</taxon>
        <taxon>Gordoniaceae</taxon>
        <taxon>Gordonia</taxon>
    </lineage>
</organism>
<dbReference type="InterPro" id="IPR007061">
    <property type="entry name" value="MST-like"/>
</dbReference>
<dbReference type="EMBL" id="BAEH01000050">
    <property type="protein sequence ID" value="GAB18287.1"/>
    <property type="molecule type" value="Genomic_DNA"/>
</dbReference>
<protein>
    <recommendedName>
        <fullName evidence="3">DinB-like domain-containing protein</fullName>
    </recommendedName>
</protein>
<dbReference type="AlphaFoldDB" id="H0QZN6"/>
<gene>
    <name evidence="1" type="ORF">GOEFS_050_00650</name>
</gene>
<evidence type="ECO:0000313" key="2">
    <source>
        <dbReference type="Proteomes" id="UP000035034"/>
    </source>
</evidence>
<comment type="caution">
    <text evidence="1">The sequence shown here is derived from an EMBL/GenBank/DDBJ whole genome shotgun (WGS) entry which is preliminary data.</text>
</comment>
<proteinExistence type="predicted"/>
<dbReference type="RefSeq" id="WP_007317624.1">
    <property type="nucleotide sequence ID" value="NZ_BAEH01000050.1"/>
</dbReference>
<dbReference type="SUPFAM" id="SSF109854">
    <property type="entry name" value="DinB/YfiT-like putative metalloenzymes"/>
    <property type="match status" value="1"/>
</dbReference>
<dbReference type="Gene3D" id="1.20.120.450">
    <property type="entry name" value="dinb family like domain"/>
    <property type="match status" value="1"/>
</dbReference>
<accession>H0QZN6</accession>
<dbReference type="Proteomes" id="UP000035034">
    <property type="component" value="Unassembled WGS sequence"/>
</dbReference>